<keyword evidence="2" id="KW-0813">Transport</keyword>
<dbReference type="GO" id="GO:0016020">
    <property type="term" value="C:membrane"/>
    <property type="evidence" value="ECO:0007669"/>
    <property type="project" value="UniProtKB-SubCell"/>
</dbReference>
<evidence type="ECO:0000313" key="8">
    <source>
        <dbReference type="EMBL" id="TXK65998.1"/>
    </source>
</evidence>
<dbReference type="InterPro" id="IPR020846">
    <property type="entry name" value="MFS_dom"/>
</dbReference>
<proteinExistence type="predicted"/>
<dbReference type="GO" id="GO:0022857">
    <property type="term" value="F:transmembrane transporter activity"/>
    <property type="evidence" value="ECO:0007669"/>
    <property type="project" value="InterPro"/>
</dbReference>
<dbReference type="PANTHER" id="PTHR23504">
    <property type="entry name" value="MAJOR FACILITATOR SUPERFAMILY DOMAIN-CONTAINING PROTEIN 10"/>
    <property type="match status" value="1"/>
</dbReference>
<dbReference type="Pfam" id="PF07690">
    <property type="entry name" value="MFS_1"/>
    <property type="match status" value="1"/>
</dbReference>
<dbReference type="SUPFAM" id="SSF103473">
    <property type="entry name" value="MFS general substrate transporter"/>
    <property type="match status" value="1"/>
</dbReference>
<dbReference type="InterPro" id="IPR011701">
    <property type="entry name" value="MFS"/>
</dbReference>
<dbReference type="PANTHER" id="PTHR23504:SF15">
    <property type="entry name" value="MAJOR FACILITATOR SUPERFAMILY (MFS) PROFILE DOMAIN-CONTAINING PROTEIN"/>
    <property type="match status" value="1"/>
</dbReference>
<evidence type="ECO:0000256" key="5">
    <source>
        <dbReference type="ARBA" id="ARBA00023136"/>
    </source>
</evidence>
<keyword evidence="9" id="KW-1185">Reference proteome</keyword>
<keyword evidence="4 6" id="KW-1133">Transmembrane helix</keyword>
<feature type="domain" description="Major facilitator superfamily (MFS) profile" evidence="7">
    <location>
        <begin position="20"/>
        <end position="413"/>
    </location>
</feature>
<feature type="transmembrane region" description="Helical" evidence="6">
    <location>
        <begin position="266"/>
        <end position="285"/>
    </location>
</feature>
<keyword evidence="3 6" id="KW-0812">Transmembrane</keyword>
<feature type="transmembrane region" description="Helical" evidence="6">
    <location>
        <begin position="354"/>
        <end position="381"/>
    </location>
</feature>
<feature type="transmembrane region" description="Helical" evidence="6">
    <location>
        <begin position="21"/>
        <end position="46"/>
    </location>
</feature>
<feature type="transmembrane region" description="Helical" evidence="6">
    <location>
        <begin position="115"/>
        <end position="136"/>
    </location>
</feature>
<accession>A0A5C8KY77</accession>
<evidence type="ECO:0000259" key="7">
    <source>
        <dbReference type="PROSITE" id="PS50850"/>
    </source>
</evidence>
<feature type="transmembrane region" description="Helical" evidence="6">
    <location>
        <begin position="321"/>
        <end position="342"/>
    </location>
</feature>
<evidence type="ECO:0000256" key="3">
    <source>
        <dbReference type="ARBA" id="ARBA00022692"/>
    </source>
</evidence>
<organism evidence="8 9">
    <name type="scientific">Alkalisalibacterium limincola</name>
    <dbReference type="NCBI Taxonomy" id="2699169"/>
    <lineage>
        <taxon>Bacteria</taxon>
        <taxon>Pseudomonadati</taxon>
        <taxon>Pseudomonadota</taxon>
        <taxon>Gammaproteobacteria</taxon>
        <taxon>Lysobacterales</taxon>
        <taxon>Lysobacteraceae</taxon>
        <taxon>Alkalisalibacterium</taxon>
    </lineage>
</organism>
<name>A0A5C8KY77_9GAMM</name>
<dbReference type="PRINTS" id="PR01035">
    <property type="entry name" value="TCRTETA"/>
</dbReference>
<dbReference type="InterPro" id="IPR036259">
    <property type="entry name" value="MFS_trans_sf"/>
</dbReference>
<feature type="transmembrane region" description="Helical" evidence="6">
    <location>
        <begin position="387"/>
        <end position="408"/>
    </location>
</feature>
<feature type="transmembrane region" description="Helical" evidence="6">
    <location>
        <begin position="148"/>
        <end position="171"/>
    </location>
</feature>
<feature type="transmembrane region" description="Helical" evidence="6">
    <location>
        <begin position="177"/>
        <end position="197"/>
    </location>
</feature>
<dbReference type="Gene3D" id="1.20.1250.20">
    <property type="entry name" value="MFS general substrate transporter like domains"/>
    <property type="match status" value="1"/>
</dbReference>
<evidence type="ECO:0000313" key="9">
    <source>
        <dbReference type="Proteomes" id="UP000321248"/>
    </source>
</evidence>
<dbReference type="EMBL" id="VRTS01000001">
    <property type="protein sequence ID" value="TXK65998.1"/>
    <property type="molecule type" value="Genomic_DNA"/>
</dbReference>
<evidence type="ECO:0000256" key="6">
    <source>
        <dbReference type="SAM" id="Phobius"/>
    </source>
</evidence>
<feature type="transmembrane region" description="Helical" evidence="6">
    <location>
        <begin position="58"/>
        <end position="78"/>
    </location>
</feature>
<feature type="transmembrane region" description="Helical" evidence="6">
    <location>
        <begin position="297"/>
        <end position="315"/>
    </location>
</feature>
<reference evidence="8 9" key="1">
    <citation type="submission" date="2019-08" db="EMBL/GenBank/DDBJ databases">
        <authorList>
            <person name="Karlyshev A.V."/>
        </authorList>
    </citation>
    <scope>NUCLEOTIDE SEQUENCE [LARGE SCALE GENOMIC DNA]</scope>
    <source>
        <strain evidence="8 9">Alg18-2.2</strain>
    </source>
</reference>
<dbReference type="Proteomes" id="UP000321248">
    <property type="component" value="Unassembled WGS sequence"/>
</dbReference>
<dbReference type="AlphaFoldDB" id="A0A5C8KY77"/>
<feature type="transmembrane region" description="Helical" evidence="6">
    <location>
        <begin position="90"/>
        <end position="109"/>
    </location>
</feature>
<feature type="transmembrane region" description="Helical" evidence="6">
    <location>
        <begin position="230"/>
        <end position="254"/>
    </location>
</feature>
<protein>
    <submittedName>
        <fullName evidence="8">TCR/Tet family MFS transporter</fullName>
    </submittedName>
</protein>
<comment type="subcellular location">
    <subcellularLocation>
        <location evidence="1">Membrane</location>
        <topology evidence="1">Multi-pass membrane protein</topology>
    </subcellularLocation>
</comment>
<sequence>MNAVSSASTTKVAPPVRRAALVFIFFTVMLDMLAFGVIIPVLPQLIEAFLGGDLGRAALWVGLFGTVFALGQFLFAPVQGALSDRFGRRPVILISCLGLGLDFILLAVVNTLPLLMIGRVIAGITSASVSTAHAYIADTTAPEKRAAAFGLLGAAFGLGFILGPALGGFLGEISLRAPFWAAATLVLANFCYGLFVLPESLPAERRAARFDARRANPLGGIALLRSRPGLMGLALVQITSQLAHYVLPAVYVLYVGSRYGWSSQTIGLVLAAVGVCSVIVQAGLVRVVVPRIGERRAMLIGLVCGAAGFIIYGLAPTGAVFVAGIPIMALWGMVSPSVQSLATRRVDPGHQGRLQGALTSLGSLAGVFGPAMFAAVFAFFISDLAPVHLPGAAFLLAGALLLAGAVLAERVTR</sequence>
<keyword evidence="5 6" id="KW-0472">Membrane</keyword>
<evidence type="ECO:0000256" key="2">
    <source>
        <dbReference type="ARBA" id="ARBA00022448"/>
    </source>
</evidence>
<dbReference type="PROSITE" id="PS50850">
    <property type="entry name" value="MFS"/>
    <property type="match status" value="1"/>
</dbReference>
<dbReference type="InterPro" id="IPR001958">
    <property type="entry name" value="Tet-R_TetA/multi-R_MdtG-like"/>
</dbReference>
<evidence type="ECO:0000256" key="4">
    <source>
        <dbReference type="ARBA" id="ARBA00022989"/>
    </source>
</evidence>
<dbReference type="OrthoDB" id="9764259at2"/>
<comment type="caution">
    <text evidence="8">The sequence shown here is derived from an EMBL/GenBank/DDBJ whole genome shotgun (WGS) entry which is preliminary data.</text>
</comment>
<gene>
    <name evidence="8" type="ORF">FU658_02770</name>
</gene>
<evidence type="ECO:0000256" key="1">
    <source>
        <dbReference type="ARBA" id="ARBA00004141"/>
    </source>
</evidence>